<feature type="region of interest" description="Disordered" evidence="3">
    <location>
        <begin position="170"/>
        <end position="204"/>
    </location>
</feature>
<evidence type="ECO:0000313" key="6">
    <source>
        <dbReference type="EMBL" id="CDM36545.1"/>
    </source>
</evidence>
<sequence>MFRLALGSYRGVQTSQFAALYDEHEKSPPRLLRPRRTTRPRNNYGQEQEIEIQQRNARSQQKKRTRGKPVAQREAVTSDDASTESDDTNAANLVKELVKLRRDIKRRDDSHREEMQKVQEELQKVKEEFSAALAEVQQELQTLAERPLPEPCARNGHDEILREVQSLREEISTPAPASSPSYADVARTPPLSHPSNIRTLSTSNTTPTTFTDTLYCTIDTSKMTESESEKASAGSIRATIETEIRKMDDHTHWRCRAVTVSPRDTNRIRIACRDEAEHQLVKKVAEAKIGAGARVLRDELYPIKVDSVKRTAVLDENHEILTGAAAAMGEENGTTVAKMTWLSNKEIAKPYGSMVVYLTKGTDARRILADGYFHVGGESGTTSVFEYRPRPVQCYNCQEVGHKAFQCKKIQKCAKCATEGHHHSRCDHTVPKTARNSTRHVMNRSLRIIQLNVRKQGAVHESLMNDEDTQNAVALAIQEPQARRIQGRLLTTPMGHHKWTKMVPSTWREGRWAIRSMLWVNRDVEAEQVRIESPDLTAAVIRLPERLVFIASVYVEGGEASALSDACDRLRKAITKVQRDTGTVVEIMITGDFNRHDQLWGGDDVSLSRQDEADPIIDLMNEFALSSLLKRGTMTWHGGGHSGDCESTIDLVLASENLTDSMTKCAILGTDHGSDHDAIETVFDAPWPVPKYQERLLLKNAPWNEINARIASTLAATPSEGTVQQKTDRLMSAVSDAVHNLTPRAKPSPHAKRWWTTDLTQLRHIYTYWRNHARSERRAGRKVPRFERMAQDAAKQYHDAIRKQKKKHWNEFLADNDNIWKAAKYLKSGEDAAFGKLPQLVRADGTTTADHMEQAEELLSKFFPPLPDNIDDEGIRPQREPVEMPAITLEEVERQLLAAKSWKAPGEDGLPAIVWKMTWPTVKYRVLELFQASLAEGSLPRQWRHAKIIPLKKPNKENYTIAKSWRPISLLATLGKILESVVAERFSHAVETHGLLPTSHFGARKQRSAEQALLLLQEQIYTAWRGRRVLSLISFDVKGAYNGVCKERLLQRMKARGIPEGLLRWVEAFCSERTANIQINGQLSEVQSLPQAGLPQGSPLSPILFLFFNADLVQRQIDSQGGAVAFVDDFTAWVTGSTAQSNREGIEAIIREALDWERRSGATFEAEKTAIIHFAPKTRKSDHDPFTIKGQTVVPQDHVKILGLLMDTRLKYKEHIARAASRGLEAAMELRRLRGLTPASARQLFTSTVAPVVDYASNVWMHACKDKAMGPINRVQRVGAQAIVGTFLTVATSVAEAEAHMATAQRRFWKRAVKMWTDIHTLPETNPLRRCTDQIRKFRRYHRSPLYHVADTLKHIDMETLETINPFTLSPWAERVQTDIDEQHESLAEAGGCMQVAVSSSARNELVGFGVAIEKRPPRNRKLKHKALSITLAVRAEQNPFSAELAAMAHVLSTATGLKDYTIALLTSNKAALNMVVGVKDYRIALLTSNKAAALTLRNPRQQSDQCPVDLNE</sequence>
<dbReference type="InterPro" id="IPR043502">
    <property type="entry name" value="DNA/RNA_pol_sf"/>
</dbReference>
<dbReference type="Proteomes" id="UP000030686">
    <property type="component" value="Unassembled WGS sequence"/>
</dbReference>
<dbReference type="InterPro" id="IPR005135">
    <property type="entry name" value="Endo/exonuclease/phosphatase"/>
</dbReference>
<dbReference type="PROSITE" id="PS50878">
    <property type="entry name" value="RT_POL"/>
    <property type="match status" value="1"/>
</dbReference>
<evidence type="ECO:0000259" key="5">
    <source>
        <dbReference type="PROSITE" id="PS50878"/>
    </source>
</evidence>
<dbReference type="SMART" id="SM00343">
    <property type="entry name" value="ZnF_C2HC"/>
    <property type="match status" value="2"/>
</dbReference>
<accession>W6QJE6</accession>
<proteinExistence type="predicted"/>
<feature type="compositionally biased region" description="Low complexity" evidence="3">
    <location>
        <begin position="174"/>
        <end position="183"/>
    </location>
</feature>
<gene>
    <name evidence="6" type="ORF">PROQFM164_S05g000378</name>
</gene>
<keyword evidence="2" id="KW-0175">Coiled coil</keyword>
<keyword evidence="7" id="KW-1185">Reference proteome</keyword>
<dbReference type="InterPro" id="IPR000477">
    <property type="entry name" value="RT_dom"/>
</dbReference>
<dbReference type="InterPro" id="IPR001878">
    <property type="entry name" value="Znf_CCHC"/>
</dbReference>
<dbReference type="InterPro" id="IPR036691">
    <property type="entry name" value="Endo/exonu/phosph_ase_sf"/>
</dbReference>
<keyword evidence="1" id="KW-0863">Zinc-finger</keyword>
<dbReference type="PANTHER" id="PTHR33481">
    <property type="entry name" value="REVERSE TRANSCRIPTASE"/>
    <property type="match status" value="1"/>
</dbReference>
<dbReference type="PROSITE" id="PS50158">
    <property type="entry name" value="ZF_CCHC"/>
    <property type="match status" value="1"/>
</dbReference>
<feature type="domain" description="CCHC-type" evidence="4">
    <location>
        <begin position="394"/>
        <end position="409"/>
    </location>
</feature>
<dbReference type="OrthoDB" id="4159828at2759"/>
<dbReference type="InterPro" id="IPR036875">
    <property type="entry name" value="Znf_CCHC_sf"/>
</dbReference>
<reference evidence="6" key="1">
    <citation type="journal article" date="2014" name="Nat. Commun.">
        <title>Multiple recent horizontal transfers of a large genomic region in cheese making fungi.</title>
        <authorList>
            <person name="Cheeseman K."/>
            <person name="Ropars J."/>
            <person name="Renault P."/>
            <person name="Dupont J."/>
            <person name="Gouzy J."/>
            <person name="Branca A."/>
            <person name="Abraham A.L."/>
            <person name="Ceppi M."/>
            <person name="Conseiller E."/>
            <person name="Debuchy R."/>
            <person name="Malagnac F."/>
            <person name="Goarin A."/>
            <person name="Silar P."/>
            <person name="Lacoste S."/>
            <person name="Sallet E."/>
            <person name="Bensimon A."/>
            <person name="Giraud T."/>
            <person name="Brygoo Y."/>
        </authorList>
    </citation>
    <scope>NUCLEOTIDE SEQUENCE [LARGE SCALE GENOMIC DNA]</scope>
    <source>
        <strain evidence="6">FM164</strain>
    </source>
</reference>
<protein>
    <submittedName>
        <fullName evidence="6">Probable transposable element</fullName>
    </submittedName>
</protein>
<dbReference type="GO" id="GO:0003824">
    <property type="term" value="F:catalytic activity"/>
    <property type="evidence" value="ECO:0007669"/>
    <property type="project" value="InterPro"/>
</dbReference>
<evidence type="ECO:0000256" key="2">
    <source>
        <dbReference type="SAM" id="Coils"/>
    </source>
</evidence>
<organism evidence="6 7">
    <name type="scientific">Penicillium roqueforti (strain FM164)</name>
    <dbReference type="NCBI Taxonomy" id="1365484"/>
    <lineage>
        <taxon>Eukaryota</taxon>
        <taxon>Fungi</taxon>
        <taxon>Dikarya</taxon>
        <taxon>Ascomycota</taxon>
        <taxon>Pezizomycotina</taxon>
        <taxon>Eurotiomycetes</taxon>
        <taxon>Eurotiomycetidae</taxon>
        <taxon>Eurotiales</taxon>
        <taxon>Aspergillaceae</taxon>
        <taxon>Penicillium</taxon>
    </lineage>
</organism>
<evidence type="ECO:0000256" key="3">
    <source>
        <dbReference type="SAM" id="MobiDB-lite"/>
    </source>
</evidence>
<keyword evidence="1" id="KW-0862">Zinc</keyword>
<dbReference type="Gene3D" id="3.60.10.10">
    <property type="entry name" value="Endonuclease/exonuclease/phosphatase"/>
    <property type="match status" value="1"/>
</dbReference>
<dbReference type="SUPFAM" id="SSF57756">
    <property type="entry name" value="Retrovirus zinc finger-like domains"/>
    <property type="match status" value="1"/>
</dbReference>
<name>W6QJE6_PENRF</name>
<dbReference type="SUPFAM" id="SSF56672">
    <property type="entry name" value="DNA/RNA polymerases"/>
    <property type="match status" value="1"/>
</dbReference>
<feature type="region of interest" description="Disordered" evidence="3">
    <location>
        <begin position="21"/>
        <end position="89"/>
    </location>
</feature>
<dbReference type="SUPFAM" id="SSF56219">
    <property type="entry name" value="DNase I-like"/>
    <property type="match status" value="1"/>
</dbReference>
<feature type="domain" description="Reverse transcriptase" evidence="5">
    <location>
        <begin position="932"/>
        <end position="1193"/>
    </location>
</feature>
<evidence type="ECO:0000313" key="7">
    <source>
        <dbReference type="Proteomes" id="UP000030686"/>
    </source>
</evidence>
<dbReference type="GO" id="GO:0008270">
    <property type="term" value="F:zinc ion binding"/>
    <property type="evidence" value="ECO:0007669"/>
    <property type="project" value="UniProtKB-KW"/>
</dbReference>
<dbReference type="STRING" id="1365484.W6QJE6"/>
<dbReference type="CDD" id="cd01650">
    <property type="entry name" value="RT_nLTR_like"/>
    <property type="match status" value="1"/>
</dbReference>
<dbReference type="EMBL" id="HG792019">
    <property type="protein sequence ID" value="CDM36545.1"/>
    <property type="molecule type" value="Genomic_DNA"/>
</dbReference>
<evidence type="ECO:0000259" key="4">
    <source>
        <dbReference type="PROSITE" id="PS50158"/>
    </source>
</evidence>
<keyword evidence="1" id="KW-0479">Metal-binding</keyword>
<dbReference type="Pfam" id="PF00078">
    <property type="entry name" value="RVT_1"/>
    <property type="match status" value="1"/>
</dbReference>
<dbReference type="OMA" id="HECRETI"/>
<evidence type="ECO:0000256" key="1">
    <source>
        <dbReference type="PROSITE-ProRule" id="PRU00047"/>
    </source>
</evidence>
<dbReference type="PANTHER" id="PTHR33481:SF1">
    <property type="entry name" value="ENDONUCLEASE_EXONUCLEASE_PHOSPHATASE DOMAIN-CONTAINING PROTEIN-RELATED"/>
    <property type="match status" value="1"/>
</dbReference>
<feature type="compositionally biased region" description="Polar residues" evidence="3">
    <location>
        <begin position="43"/>
        <end position="59"/>
    </location>
</feature>
<dbReference type="Gene3D" id="4.10.60.10">
    <property type="entry name" value="Zinc finger, CCHC-type"/>
    <property type="match status" value="1"/>
</dbReference>
<dbReference type="GO" id="GO:0003676">
    <property type="term" value="F:nucleic acid binding"/>
    <property type="evidence" value="ECO:0007669"/>
    <property type="project" value="InterPro"/>
</dbReference>
<dbReference type="Pfam" id="PF00098">
    <property type="entry name" value="zf-CCHC"/>
    <property type="match status" value="1"/>
</dbReference>
<feature type="coiled-coil region" evidence="2">
    <location>
        <begin position="101"/>
        <end position="146"/>
    </location>
</feature>
<dbReference type="Pfam" id="PF14529">
    <property type="entry name" value="Exo_endo_phos_2"/>
    <property type="match status" value="1"/>
</dbReference>